<keyword evidence="16" id="KW-1185">Reference proteome</keyword>
<dbReference type="GO" id="GO:0000122">
    <property type="term" value="P:negative regulation of transcription by RNA polymerase II"/>
    <property type="evidence" value="ECO:0007669"/>
    <property type="project" value="TreeGrafter"/>
</dbReference>
<protein>
    <submittedName>
        <fullName evidence="15">Nuclear receptor subfamily 0, group B, member 2b</fullName>
    </submittedName>
</protein>
<dbReference type="PRINTS" id="PR00398">
    <property type="entry name" value="STRDHORMONER"/>
</dbReference>
<evidence type="ECO:0000256" key="13">
    <source>
        <dbReference type="ARBA" id="ARBA00023242"/>
    </source>
</evidence>
<proteinExistence type="inferred from homology"/>
<evidence type="ECO:0000256" key="3">
    <source>
        <dbReference type="ARBA" id="ARBA00006647"/>
    </source>
</evidence>
<feature type="domain" description="NR LBD" evidence="14">
    <location>
        <begin position="16"/>
        <end position="249"/>
    </location>
</feature>
<evidence type="ECO:0000256" key="2">
    <source>
        <dbReference type="ARBA" id="ARBA00004496"/>
    </source>
</evidence>
<evidence type="ECO:0000256" key="11">
    <source>
        <dbReference type="ARBA" id="ARBA00023163"/>
    </source>
</evidence>
<keyword evidence="7" id="KW-0863">Zinc-finger</keyword>
<keyword evidence="10" id="KW-0238">DNA-binding</keyword>
<name>A0A673JQU0_9TELE</name>
<dbReference type="GO" id="GO:0005737">
    <property type="term" value="C:cytoplasm"/>
    <property type="evidence" value="ECO:0007669"/>
    <property type="project" value="UniProtKB-SubCell"/>
</dbReference>
<dbReference type="Ensembl" id="ENSSRHT00000057194.1">
    <property type="protein sequence ID" value="ENSSRHP00000055637.1"/>
    <property type="gene ID" value="ENSSRHG00000027956.1"/>
</dbReference>
<organism evidence="15 16">
    <name type="scientific">Sinocyclocheilus rhinocerous</name>
    <dbReference type="NCBI Taxonomy" id="307959"/>
    <lineage>
        <taxon>Eukaryota</taxon>
        <taxon>Metazoa</taxon>
        <taxon>Chordata</taxon>
        <taxon>Craniata</taxon>
        <taxon>Vertebrata</taxon>
        <taxon>Euteleostomi</taxon>
        <taxon>Actinopterygii</taxon>
        <taxon>Neopterygii</taxon>
        <taxon>Teleostei</taxon>
        <taxon>Ostariophysi</taxon>
        <taxon>Cypriniformes</taxon>
        <taxon>Cyprinidae</taxon>
        <taxon>Cyprininae</taxon>
        <taxon>Sinocyclocheilus</taxon>
    </lineage>
</organism>
<reference evidence="15" key="1">
    <citation type="submission" date="2025-08" db="UniProtKB">
        <authorList>
            <consortium name="Ensembl"/>
        </authorList>
    </citation>
    <scope>IDENTIFICATION</scope>
</reference>
<evidence type="ECO:0000256" key="4">
    <source>
        <dbReference type="ARBA" id="ARBA00022490"/>
    </source>
</evidence>
<evidence type="ECO:0000256" key="6">
    <source>
        <dbReference type="ARBA" id="ARBA00022723"/>
    </source>
</evidence>
<comment type="subcellular location">
    <subcellularLocation>
        <location evidence="2">Cytoplasm</location>
    </subcellularLocation>
    <subcellularLocation>
        <location evidence="1">Nucleus</location>
    </subcellularLocation>
</comment>
<dbReference type="Gene3D" id="1.10.565.10">
    <property type="entry name" value="Retinoid X Receptor"/>
    <property type="match status" value="1"/>
</dbReference>
<keyword evidence="4" id="KW-0963">Cytoplasm</keyword>
<comment type="similarity">
    <text evidence="3">Belongs to the nuclear hormone receptor family. NR0 subfamily.</text>
</comment>
<keyword evidence="9" id="KW-0805">Transcription regulation</keyword>
<sequence length="249" mass="28885">PYSACLKMKQYFSDRHPRGILFSILSRECDFARFAYPDTCRSCHCKRLVCLRNPETTCRVAFGVLIKTVHFMKSLPSFQNLALRDWLVLVEKRWVPLFLLGLAQEHVSFEVRVVPAASILRTILMNGRQKPDDCPPTLAEVHKLKTFLNNVWSLDLSLKEYSCLKSAVLFSQGDVLNCIECGWQDCVRRRHRALHMRTLSHPHRTFTDMLFMASALQMEAQSLVTELFFRPIAGQMDLHKLLREMIVKQ</sequence>
<evidence type="ECO:0000313" key="15">
    <source>
        <dbReference type="Ensembl" id="ENSSRHP00000055637.1"/>
    </source>
</evidence>
<evidence type="ECO:0000313" key="16">
    <source>
        <dbReference type="Proteomes" id="UP000472270"/>
    </source>
</evidence>
<evidence type="ECO:0000256" key="10">
    <source>
        <dbReference type="ARBA" id="ARBA00023125"/>
    </source>
</evidence>
<keyword evidence="6" id="KW-0479">Metal-binding</keyword>
<evidence type="ECO:0000256" key="5">
    <source>
        <dbReference type="ARBA" id="ARBA00022491"/>
    </source>
</evidence>
<dbReference type="PROSITE" id="PS51843">
    <property type="entry name" value="NR_LBD"/>
    <property type="match status" value="1"/>
</dbReference>
<dbReference type="GO" id="GO:0003677">
    <property type="term" value="F:DNA binding"/>
    <property type="evidence" value="ECO:0007669"/>
    <property type="project" value="UniProtKB-KW"/>
</dbReference>
<dbReference type="PANTHER" id="PTHR24081">
    <property type="entry name" value="NUCLEAR RECEPTOR SUBFAMILY 0 GROUP B"/>
    <property type="match status" value="1"/>
</dbReference>
<accession>A0A673JQU0</accession>
<dbReference type="Proteomes" id="UP000472270">
    <property type="component" value="Unassembled WGS sequence"/>
</dbReference>
<dbReference type="AlphaFoldDB" id="A0A673JQU0"/>
<dbReference type="InterPro" id="IPR033544">
    <property type="entry name" value="NR0B1/2"/>
</dbReference>
<evidence type="ECO:0000259" key="14">
    <source>
        <dbReference type="PROSITE" id="PS51843"/>
    </source>
</evidence>
<dbReference type="GO" id="GO:0007623">
    <property type="term" value="P:circadian rhythm"/>
    <property type="evidence" value="ECO:0007669"/>
    <property type="project" value="TreeGrafter"/>
</dbReference>
<dbReference type="GO" id="GO:0008270">
    <property type="term" value="F:zinc ion binding"/>
    <property type="evidence" value="ECO:0007669"/>
    <property type="project" value="UniProtKB-KW"/>
</dbReference>
<evidence type="ECO:0000256" key="7">
    <source>
        <dbReference type="ARBA" id="ARBA00022771"/>
    </source>
</evidence>
<keyword evidence="12" id="KW-0675">Receptor</keyword>
<dbReference type="InterPro" id="IPR000536">
    <property type="entry name" value="Nucl_hrmn_rcpt_lig-bd"/>
</dbReference>
<dbReference type="SUPFAM" id="SSF48508">
    <property type="entry name" value="Nuclear receptor ligand-binding domain"/>
    <property type="match status" value="1"/>
</dbReference>
<dbReference type="GO" id="GO:0005634">
    <property type="term" value="C:nucleus"/>
    <property type="evidence" value="ECO:0007669"/>
    <property type="project" value="UniProtKB-SubCell"/>
</dbReference>
<evidence type="ECO:0000256" key="8">
    <source>
        <dbReference type="ARBA" id="ARBA00022833"/>
    </source>
</evidence>
<evidence type="ECO:0000256" key="9">
    <source>
        <dbReference type="ARBA" id="ARBA00023015"/>
    </source>
</evidence>
<keyword evidence="5" id="KW-0678">Repressor</keyword>
<keyword evidence="13" id="KW-0539">Nucleus</keyword>
<evidence type="ECO:0000256" key="12">
    <source>
        <dbReference type="ARBA" id="ARBA00023170"/>
    </source>
</evidence>
<evidence type="ECO:0000256" key="1">
    <source>
        <dbReference type="ARBA" id="ARBA00004123"/>
    </source>
</evidence>
<keyword evidence="8" id="KW-0862">Zinc</keyword>
<dbReference type="InterPro" id="IPR035500">
    <property type="entry name" value="NHR-like_dom_sf"/>
</dbReference>
<keyword evidence="11" id="KW-0804">Transcription</keyword>
<dbReference type="InterPro" id="IPR001723">
    <property type="entry name" value="Nuclear_hrmn_rcpt"/>
</dbReference>
<dbReference type="Pfam" id="PF00104">
    <property type="entry name" value="Hormone_recep"/>
    <property type="match status" value="1"/>
</dbReference>
<dbReference type="GO" id="GO:0003714">
    <property type="term" value="F:transcription corepressor activity"/>
    <property type="evidence" value="ECO:0007669"/>
    <property type="project" value="TreeGrafter"/>
</dbReference>
<dbReference type="PANTHER" id="PTHR24081:SF0">
    <property type="entry name" value="NUCLEAR RECEPTOR SUBFAMILY 0 GROUP B MEMBER 2"/>
    <property type="match status" value="1"/>
</dbReference>
<reference evidence="15" key="2">
    <citation type="submission" date="2025-09" db="UniProtKB">
        <authorList>
            <consortium name="Ensembl"/>
        </authorList>
    </citation>
    <scope>IDENTIFICATION</scope>
</reference>